<dbReference type="Gene3D" id="3.30.420.40">
    <property type="match status" value="1"/>
</dbReference>
<dbReference type="InterPro" id="IPR048950">
    <property type="entry name" value="Ppx_GppA_C"/>
</dbReference>
<dbReference type="Pfam" id="PF02541">
    <property type="entry name" value="Ppx-GppA"/>
    <property type="match status" value="1"/>
</dbReference>
<keyword evidence="8" id="KW-0378">Hydrolase</keyword>
<dbReference type="Gene3D" id="3.30.420.150">
    <property type="entry name" value="Exopolyphosphatase. Domain 2"/>
    <property type="match status" value="1"/>
</dbReference>
<protein>
    <recommendedName>
        <fullName evidence="6">Exopolyphosphatase</fullName>
        <ecNumber evidence="5">3.6.1.11</ecNumber>
    </recommendedName>
</protein>
<dbReference type="CDD" id="cd24053">
    <property type="entry name" value="ASKHA_NBD_EcPPX-GppA-like"/>
    <property type="match status" value="1"/>
</dbReference>
<dbReference type="NCBIfam" id="TIGR03706">
    <property type="entry name" value="exo_poly_only"/>
    <property type="match status" value="1"/>
</dbReference>
<evidence type="ECO:0000259" key="11">
    <source>
        <dbReference type="Pfam" id="PF02541"/>
    </source>
</evidence>
<evidence type="ECO:0000259" key="12">
    <source>
        <dbReference type="Pfam" id="PF21447"/>
    </source>
</evidence>
<dbReference type="InterPro" id="IPR022371">
    <property type="entry name" value="Exopolyphosphatase"/>
</dbReference>
<evidence type="ECO:0000256" key="6">
    <source>
        <dbReference type="ARBA" id="ARBA00020416"/>
    </source>
</evidence>
<dbReference type="EMBL" id="SLZR01000001">
    <property type="protein sequence ID" value="TCS44080.1"/>
    <property type="molecule type" value="Genomic_DNA"/>
</dbReference>
<dbReference type="AlphaFoldDB" id="A0A4R3IBR7"/>
<evidence type="ECO:0000256" key="2">
    <source>
        <dbReference type="ARBA" id="ARBA00004202"/>
    </source>
</evidence>
<dbReference type="PIRSF" id="PIRSF001267">
    <property type="entry name" value="Pyrophosphatase_GppA_Ppx"/>
    <property type="match status" value="1"/>
</dbReference>
<gene>
    <name evidence="13" type="ORF">BCF53_101423</name>
</gene>
<dbReference type="InterPro" id="IPR043129">
    <property type="entry name" value="ATPase_NBD"/>
</dbReference>
<evidence type="ECO:0000313" key="14">
    <source>
        <dbReference type="Proteomes" id="UP000295793"/>
    </source>
</evidence>
<comment type="catalytic activity">
    <reaction evidence="10">
        <text>[phosphate](n) + H2O = [phosphate](n-1) + phosphate + H(+)</text>
        <dbReference type="Rhea" id="RHEA:21528"/>
        <dbReference type="Rhea" id="RHEA-COMP:9859"/>
        <dbReference type="Rhea" id="RHEA-COMP:14279"/>
        <dbReference type="ChEBI" id="CHEBI:15377"/>
        <dbReference type="ChEBI" id="CHEBI:15378"/>
        <dbReference type="ChEBI" id="CHEBI:16838"/>
        <dbReference type="ChEBI" id="CHEBI:43474"/>
        <dbReference type="EC" id="3.6.1.11"/>
    </reaction>
</comment>
<evidence type="ECO:0000256" key="3">
    <source>
        <dbReference type="ARBA" id="ARBA00007125"/>
    </source>
</evidence>
<dbReference type="Proteomes" id="UP000295793">
    <property type="component" value="Unassembled WGS sequence"/>
</dbReference>
<evidence type="ECO:0000256" key="9">
    <source>
        <dbReference type="ARBA" id="ARBA00023136"/>
    </source>
</evidence>
<reference evidence="13 14" key="1">
    <citation type="submission" date="2019-03" db="EMBL/GenBank/DDBJ databases">
        <title>Genomic Encyclopedia of Archaeal and Bacterial Type Strains, Phase II (KMG-II): from individual species to whole genera.</title>
        <authorList>
            <person name="Goeker M."/>
        </authorList>
    </citation>
    <scope>NUCLEOTIDE SEQUENCE [LARGE SCALE GENOMIC DNA]</scope>
    <source>
        <strain evidence="13 14">DSM 15388</strain>
    </source>
</reference>
<evidence type="ECO:0000256" key="4">
    <source>
        <dbReference type="ARBA" id="ARBA00011738"/>
    </source>
</evidence>
<comment type="subunit">
    <text evidence="4">Homodimer.</text>
</comment>
<keyword evidence="9" id="KW-0472">Membrane</keyword>
<comment type="similarity">
    <text evidence="3">Belongs to the GppA/Ppx family.</text>
</comment>
<evidence type="ECO:0000313" key="13">
    <source>
        <dbReference type="EMBL" id="TCS44080.1"/>
    </source>
</evidence>
<accession>A0A4R3IBR7</accession>
<comment type="cofactor">
    <cofactor evidence="1">
        <name>Mg(2+)</name>
        <dbReference type="ChEBI" id="CHEBI:18420"/>
    </cofactor>
</comment>
<organism evidence="13 14">
    <name type="scientific">Reinekea marinisedimentorum</name>
    <dbReference type="NCBI Taxonomy" id="230495"/>
    <lineage>
        <taxon>Bacteria</taxon>
        <taxon>Pseudomonadati</taxon>
        <taxon>Pseudomonadota</taxon>
        <taxon>Gammaproteobacteria</taxon>
        <taxon>Oceanospirillales</taxon>
        <taxon>Saccharospirillaceae</taxon>
        <taxon>Reinekea</taxon>
    </lineage>
</organism>
<evidence type="ECO:0000256" key="7">
    <source>
        <dbReference type="ARBA" id="ARBA00022475"/>
    </source>
</evidence>
<dbReference type="GO" id="GO:0004309">
    <property type="term" value="F:exopolyphosphatase activity"/>
    <property type="evidence" value="ECO:0007669"/>
    <property type="project" value="UniProtKB-EC"/>
</dbReference>
<dbReference type="EC" id="3.6.1.11" evidence="5"/>
<feature type="domain" description="Ppx/GppA phosphatase N-terminal" evidence="11">
    <location>
        <begin position="28"/>
        <end position="309"/>
    </location>
</feature>
<proteinExistence type="inferred from homology"/>
<dbReference type="SUPFAM" id="SSF53067">
    <property type="entry name" value="Actin-like ATPase domain"/>
    <property type="match status" value="2"/>
</dbReference>
<keyword evidence="7" id="KW-1003">Cell membrane</keyword>
<comment type="caution">
    <text evidence="13">The sequence shown here is derived from an EMBL/GenBank/DDBJ whole genome shotgun (WGS) entry which is preliminary data.</text>
</comment>
<dbReference type="PANTHER" id="PTHR30005:SF14">
    <property type="entry name" value="EXOPOLYPHOSPHATASE"/>
    <property type="match status" value="1"/>
</dbReference>
<evidence type="ECO:0000256" key="5">
    <source>
        <dbReference type="ARBA" id="ARBA00012451"/>
    </source>
</evidence>
<evidence type="ECO:0000256" key="10">
    <source>
        <dbReference type="ARBA" id="ARBA00047607"/>
    </source>
</evidence>
<sequence length="508" mass="57199">MLKLSSFWRNRTEEIAAIDLGSNSFHMIIAKISNGQLSIIDRLREPVRLGYGLDTDGRLDDLSQKRALDCLTRFQQRIQYIPANRVRAVGTRTLRQAKNAEEFLLRAEKALGNKIHVISGVEEARLVYHGVAFGLEDDNQKRLVIDIGGGSTEIIIGQDYNPLSMESLGMGCVSITRKFFEAGDITPALVKRADVFCRQKLEPFQQRFRQQSWQRAIGCSGSIKAVSGALEQLNGHPAVTLEGMEKLIAQCIEAKSIDSLKIAGVGSDRMPVFIGGLIVLNATMKALKIASLEASPWALREGLLFDLLGHDSISDMKERSVTELGKRFHADVLHAERTSRVALQLFDNIQDEHKFDDNWQRNLAWASMLHEVGLDINHDGYHRHGGYIVENCHMAGFGFDEQSILACLVQFHRKKPDWAKIEQLPAEQLNEFYVVLQIFRLACILTRARSDLQDISWSISFNGKQLRFCAPPAWWNEQTLAAADLESEVKYMKKSPVPLSLNRPEEAE</sequence>
<dbReference type="GO" id="GO:0006798">
    <property type="term" value="P:polyphosphate catabolic process"/>
    <property type="evidence" value="ECO:0007669"/>
    <property type="project" value="TreeGrafter"/>
</dbReference>
<dbReference type="PANTHER" id="PTHR30005">
    <property type="entry name" value="EXOPOLYPHOSPHATASE"/>
    <property type="match status" value="1"/>
</dbReference>
<evidence type="ECO:0000256" key="1">
    <source>
        <dbReference type="ARBA" id="ARBA00001946"/>
    </source>
</evidence>
<dbReference type="RefSeq" id="WP_165901780.1">
    <property type="nucleotide sequence ID" value="NZ_SLZR01000001.1"/>
</dbReference>
<dbReference type="Gene3D" id="1.10.3210.10">
    <property type="entry name" value="Hypothetical protein af1432"/>
    <property type="match status" value="1"/>
</dbReference>
<comment type="subcellular location">
    <subcellularLocation>
        <location evidence="2">Cell membrane</location>
        <topology evidence="2">Peripheral membrane protein</topology>
    </subcellularLocation>
</comment>
<keyword evidence="14" id="KW-1185">Reference proteome</keyword>
<dbReference type="Pfam" id="PF21447">
    <property type="entry name" value="Ppx-GppA_III"/>
    <property type="match status" value="1"/>
</dbReference>
<dbReference type="InterPro" id="IPR003695">
    <property type="entry name" value="Ppx_GppA_N"/>
</dbReference>
<feature type="domain" description="Ppx/GppA phosphatase C-terminal" evidence="12">
    <location>
        <begin position="317"/>
        <end position="488"/>
    </location>
</feature>
<name>A0A4R3IBR7_9GAMM</name>
<dbReference type="InterPro" id="IPR030673">
    <property type="entry name" value="PyroPPase_GppA_Ppx"/>
</dbReference>
<evidence type="ECO:0000256" key="8">
    <source>
        <dbReference type="ARBA" id="ARBA00022801"/>
    </source>
</evidence>
<dbReference type="SUPFAM" id="SSF109604">
    <property type="entry name" value="HD-domain/PDEase-like"/>
    <property type="match status" value="1"/>
</dbReference>
<dbReference type="FunFam" id="3.30.420.40:FF:000023">
    <property type="entry name" value="Guanosine-5'-triphosphate,3'-diphosphate pyrophosphatase"/>
    <property type="match status" value="1"/>
</dbReference>
<dbReference type="GO" id="GO:0005886">
    <property type="term" value="C:plasma membrane"/>
    <property type="evidence" value="ECO:0007669"/>
    <property type="project" value="UniProtKB-SubCell"/>
</dbReference>
<dbReference type="InterPro" id="IPR050273">
    <property type="entry name" value="GppA/Ppx_hydrolase"/>
</dbReference>